<dbReference type="Proteomes" id="UP000321497">
    <property type="component" value="Unassembled WGS sequence"/>
</dbReference>
<comment type="caution">
    <text evidence="2">The sequence shown here is derived from an EMBL/GenBank/DDBJ whole genome shotgun (WGS) entry which is preliminary data.</text>
</comment>
<evidence type="ECO:0000313" key="3">
    <source>
        <dbReference type="Proteomes" id="UP000321497"/>
    </source>
</evidence>
<accession>A0A5C6YZ76</accession>
<dbReference type="RefSeq" id="WP_111844937.1">
    <property type="nucleotide sequence ID" value="NZ_UEGI01000011.1"/>
</dbReference>
<feature type="chain" id="PRO_5022730734" evidence="1">
    <location>
        <begin position="23"/>
        <end position="110"/>
    </location>
</feature>
<dbReference type="EMBL" id="VORT01000008">
    <property type="protein sequence ID" value="TXD72568.1"/>
    <property type="molecule type" value="Genomic_DNA"/>
</dbReference>
<gene>
    <name evidence="2" type="ORF">ESU54_12195</name>
</gene>
<dbReference type="OrthoDB" id="1162882at2"/>
<keyword evidence="1" id="KW-0732">Signal</keyword>
<evidence type="ECO:0000256" key="1">
    <source>
        <dbReference type="SAM" id="SignalP"/>
    </source>
</evidence>
<feature type="signal peptide" evidence="1">
    <location>
        <begin position="1"/>
        <end position="22"/>
    </location>
</feature>
<organism evidence="2 3">
    <name type="scientific">Aequorivita antarctica</name>
    <dbReference type="NCBI Taxonomy" id="153266"/>
    <lineage>
        <taxon>Bacteria</taxon>
        <taxon>Pseudomonadati</taxon>
        <taxon>Bacteroidota</taxon>
        <taxon>Flavobacteriia</taxon>
        <taxon>Flavobacteriales</taxon>
        <taxon>Flavobacteriaceae</taxon>
        <taxon>Aequorivita</taxon>
    </lineage>
</organism>
<reference evidence="2 3" key="1">
    <citation type="submission" date="2019-08" db="EMBL/GenBank/DDBJ databases">
        <title>Genome of Aequorivita antarctica SW49 (type strain).</title>
        <authorList>
            <person name="Bowman J.P."/>
        </authorList>
    </citation>
    <scope>NUCLEOTIDE SEQUENCE [LARGE SCALE GENOMIC DNA]</scope>
    <source>
        <strain evidence="2 3">SW49</strain>
    </source>
</reference>
<protein>
    <submittedName>
        <fullName evidence="2">Uncharacterized protein</fullName>
    </submittedName>
</protein>
<keyword evidence="3" id="KW-1185">Reference proteome</keyword>
<evidence type="ECO:0000313" key="2">
    <source>
        <dbReference type="EMBL" id="TXD72568.1"/>
    </source>
</evidence>
<sequence>MKKYIAFSVVALFLLFAAEGYSQEITKYNFLEIIVVQKANNRGKVKRIKVEEQTSLIGQNISIDEIEDIEETSSLLNYMNAHDWEFLDRQSVVSDDNDPVWMSYIFRKRK</sequence>
<proteinExistence type="predicted"/>
<name>A0A5C6YZ76_9FLAO</name>
<dbReference type="AlphaFoldDB" id="A0A5C6YZ76"/>